<evidence type="ECO:0000313" key="2">
    <source>
        <dbReference type="EMBL" id="QHS84133.1"/>
    </source>
</evidence>
<protein>
    <submittedName>
        <fullName evidence="2">Uncharacterized protein</fullName>
    </submittedName>
</protein>
<feature type="compositionally biased region" description="Basic residues" evidence="1">
    <location>
        <begin position="9"/>
        <end position="45"/>
    </location>
</feature>
<evidence type="ECO:0000256" key="1">
    <source>
        <dbReference type="SAM" id="MobiDB-lite"/>
    </source>
</evidence>
<reference evidence="2" key="1">
    <citation type="journal article" date="2020" name="Nature">
        <title>Giant virus diversity and host interactions through global metagenomics.</title>
        <authorList>
            <person name="Schulz F."/>
            <person name="Roux S."/>
            <person name="Paez-Espino D."/>
            <person name="Jungbluth S."/>
            <person name="Walsh D.A."/>
            <person name="Denef V.J."/>
            <person name="McMahon K.D."/>
            <person name="Konstantinidis K.T."/>
            <person name="Eloe-Fadrosh E.A."/>
            <person name="Kyrpides N.C."/>
            <person name="Woyke T."/>
        </authorList>
    </citation>
    <scope>NUCLEOTIDE SEQUENCE</scope>
    <source>
        <strain evidence="2">GVMAG-S-ERX555965-48</strain>
    </source>
</reference>
<proteinExistence type="predicted"/>
<sequence>MACPMKQTGGRRRRATRRVSRKGKKSVRRSKRVGRKTRRTRRRYRGGMPSLTSSQKAQVKTAAKAHGPLDGIRSI</sequence>
<name>A0A6C0AXC9_9ZZZZ</name>
<feature type="region of interest" description="Disordered" evidence="1">
    <location>
        <begin position="1"/>
        <end position="75"/>
    </location>
</feature>
<accession>A0A6C0AXC9</accession>
<dbReference type="EMBL" id="MN738773">
    <property type="protein sequence ID" value="QHS84133.1"/>
    <property type="molecule type" value="Genomic_DNA"/>
</dbReference>
<dbReference type="AlphaFoldDB" id="A0A6C0AXC9"/>
<organism evidence="2">
    <name type="scientific">viral metagenome</name>
    <dbReference type="NCBI Taxonomy" id="1070528"/>
    <lineage>
        <taxon>unclassified sequences</taxon>
        <taxon>metagenomes</taxon>
        <taxon>organismal metagenomes</taxon>
    </lineage>
</organism>